<dbReference type="GO" id="GO:0008270">
    <property type="term" value="F:zinc ion binding"/>
    <property type="evidence" value="ECO:0007669"/>
    <property type="project" value="InterPro"/>
</dbReference>
<dbReference type="SMART" id="SM00066">
    <property type="entry name" value="GAL4"/>
    <property type="match status" value="1"/>
</dbReference>
<dbReference type="Gene3D" id="4.10.240.10">
    <property type="entry name" value="Zn(2)-C6 fungal-type DNA-binding domain"/>
    <property type="match status" value="1"/>
</dbReference>
<evidence type="ECO:0000259" key="3">
    <source>
        <dbReference type="PROSITE" id="PS50048"/>
    </source>
</evidence>
<protein>
    <recommendedName>
        <fullName evidence="3">Zn(2)-C6 fungal-type domain-containing protein</fullName>
    </recommendedName>
</protein>
<proteinExistence type="predicted"/>
<dbReference type="InterPro" id="IPR036864">
    <property type="entry name" value="Zn2-C6_fun-type_DNA-bd_sf"/>
</dbReference>
<gene>
    <name evidence="4" type="ORF">S40285_10651</name>
</gene>
<dbReference type="Proteomes" id="UP000028524">
    <property type="component" value="Unassembled WGS sequence"/>
</dbReference>
<evidence type="ECO:0000313" key="5">
    <source>
        <dbReference type="Proteomes" id="UP000028524"/>
    </source>
</evidence>
<keyword evidence="1" id="KW-0539">Nucleus</keyword>
<accession>A0A084QZA4</accession>
<organism evidence="4 5">
    <name type="scientific">Stachybotrys chlorohalonatus (strain IBT 40285)</name>
    <dbReference type="NCBI Taxonomy" id="1283841"/>
    <lineage>
        <taxon>Eukaryota</taxon>
        <taxon>Fungi</taxon>
        <taxon>Dikarya</taxon>
        <taxon>Ascomycota</taxon>
        <taxon>Pezizomycotina</taxon>
        <taxon>Sordariomycetes</taxon>
        <taxon>Hypocreomycetidae</taxon>
        <taxon>Hypocreales</taxon>
        <taxon>Stachybotryaceae</taxon>
        <taxon>Stachybotrys</taxon>
    </lineage>
</organism>
<dbReference type="HOGENOM" id="CLU_540794_0_0_1"/>
<dbReference type="InterPro" id="IPR050797">
    <property type="entry name" value="Carb_Metab_Trans_Reg"/>
</dbReference>
<dbReference type="Pfam" id="PF00172">
    <property type="entry name" value="Zn_clus"/>
    <property type="match status" value="1"/>
</dbReference>
<feature type="compositionally biased region" description="Low complexity" evidence="2">
    <location>
        <begin position="75"/>
        <end position="87"/>
    </location>
</feature>
<dbReference type="EMBL" id="KL659573">
    <property type="protein sequence ID" value="KFA69289.1"/>
    <property type="molecule type" value="Genomic_DNA"/>
</dbReference>
<dbReference type="InParanoid" id="A0A084QZA4"/>
<evidence type="ECO:0000256" key="1">
    <source>
        <dbReference type="ARBA" id="ARBA00023242"/>
    </source>
</evidence>
<dbReference type="InterPro" id="IPR001138">
    <property type="entry name" value="Zn2Cys6_DnaBD"/>
</dbReference>
<dbReference type="OrthoDB" id="2574141at2759"/>
<dbReference type="PROSITE" id="PS50048">
    <property type="entry name" value="ZN2_CY6_FUNGAL_2"/>
    <property type="match status" value="1"/>
</dbReference>
<evidence type="ECO:0000313" key="4">
    <source>
        <dbReference type="EMBL" id="KFA69289.1"/>
    </source>
</evidence>
<keyword evidence="5" id="KW-1185">Reference proteome</keyword>
<feature type="domain" description="Zn(2)-C6 fungal-type" evidence="3">
    <location>
        <begin position="10"/>
        <end position="48"/>
    </location>
</feature>
<feature type="region of interest" description="Disordered" evidence="2">
    <location>
        <begin position="59"/>
        <end position="87"/>
    </location>
</feature>
<sequence length="478" mass="52680">MVQDKPRRLACDRCHAQKLRCSRAVDPEKNQPDKPCSRCRKADAPCVVSERGKIGRPAKVNKRKTSPGLTRFHSPRSSVSSSYNLSPMPADPASFTPRYSSVSGLSPLRSDEHMMCGPDYTAFYDAAGTAIITPITQLNNAVFGMPSACPDGSSEANGGWVSHSTWSNTTLHPTWAPRTLAADMLEVTPDMPYLIKADPSVASREQAMHHSMPASISESTPPTSPKTTGTSSTTYFYKLTALNAKILQFHENYRNIPMLGDVGFVSNITIEMVEFSCELIKIALQIMPDNYTLGLGIDLSVSDASSVPSLEDDSRLSSRNPSVDDFSMFEAEQTPSIPQSSTIFLLLGCYTQLLHSFEFTVNSLYKRHTKNNQLDITMWKYPGTVGSLLKASLVIDTVTYLLDSVHRAFSGVRPDAPDLASFAKASECSAWKGFFWGLNKSFAKDNLLTQAFVEIQEREQCVMRKAQRLKQAIGQSEI</sequence>
<evidence type="ECO:0000256" key="2">
    <source>
        <dbReference type="SAM" id="MobiDB-lite"/>
    </source>
</evidence>
<feature type="region of interest" description="Disordered" evidence="2">
    <location>
        <begin position="206"/>
        <end position="230"/>
    </location>
</feature>
<dbReference type="STRING" id="1283841.A0A084QZA4"/>
<dbReference type="CDD" id="cd00067">
    <property type="entry name" value="GAL4"/>
    <property type="match status" value="1"/>
</dbReference>
<name>A0A084QZA4_STAC4</name>
<dbReference type="SUPFAM" id="SSF57701">
    <property type="entry name" value="Zn2/Cys6 DNA-binding domain"/>
    <property type="match status" value="1"/>
</dbReference>
<dbReference type="PANTHER" id="PTHR31668">
    <property type="entry name" value="GLUCOSE TRANSPORT TRANSCRIPTION REGULATOR RGT1-RELATED-RELATED"/>
    <property type="match status" value="1"/>
</dbReference>
<dbReference type="AlphaFoldDB" id="A0A084QZA4"/>
<feature type="compositionally biased region" description="Low complexity" evidence="2">
    <location>
        <begin position="213"/>
        <end position="230"/>
    </location>
</feature>
<reference evidence="4 5" key="1">
    <citation type="journal article" date="2014" name="BMC Genomics">
        <title>Comparative genome sequencing reveals chemotype-specific gene clusters in the toxigenic black mold Stachybotrys.</title>
        <authorList>
            <person name="Semeiks J."/>
            <person name="Borek D."/>
            <person name="Otwinowski Z."/>
            <person name="Grishin N.V."/>
        </authorList>
    </citation>
    <scope>NUCLEOTIDE SEQUENCE [LARGE SCALE GENOMIC DNA]</scope>
    <source>
        <strain evidence="4 5">IBT 40285</strain>
    </source>
</reference>
<dbReference type="GO" id="GO:0000981">
    <property type="term" value="F:DNA-binding transcription factor activity, RNA polymerase II-specific"/>
    <property type="evidence" value="ECO:0007669"/>
    <property type="project" value="InterPro"/>
</dbReference>